<evidence type="ECO:0000313" key="3">
    <source>
        <dbReference type="Proteomes" id="UP000620124"/>
    </source>
</evidence>
<comment type="caution">
    <text evidence="2">The sequence shown here is derived from an EMBL/GenBank/DDBJ whole genome shotgun (WGS) entry which is preliminary data.</text>
</comment>
<dbReference type="OrthoDB" id="3021704at2759"/>
<name>A0A8H7CJS7_9AGAR</name>
<accession>A0A8H7CJS7</accession>
<feature type="compositionally biased region" description="Polar residues" evidence="1">
    <location>
        <begin position="1"/>
        <end position="21"/>
    </location>
</feature>
<sequence length="225" mass="26017">MEPIQHSLSSTDTPDTDQGPQRVSRRLQAMGNPFCQKRFRPLDRRRGPKFSSSSSFPKSQHKGQYDATLLTETEFREQIEGGSLIETLCCLIPGSEECVIMDNTEVHARRGSIGKSHLQTMRIWVEERRQKDLEKAMKFWAKGGEMREKGWKILQHPIAAERILQGLQRIVDDEKIDLRNVTLTQETLQRLVANGQEDDDRAWLALDWKDVQRAHKTRLERIKGP</sequence>
<gene>
    <name evidence="2" type="ORF">MVEN_02016600</name>
</gene>
<evidence type="ECO:0000313" key="2">
    <source>
        <dbReference type="EMBL" id="KAF7337933.1"/>
    </source>
</evidence>
<feature type="region of interest" description="Disordered" evidence="1">
    <location>
        <begin position="1"/>
        <end position="64"/>
    </location>
</feature>
<feature type="compositionally biased region" description="Low complexity" evidence="1">
    <location>
        <begin position="49"/>
        <end position="58"/>
    </location>
</feature>
<dbReference type="AlphaFoldDB" id="A0A8H7CJS7"/>
<evidence type="ECO:0000256" key="1">
    <source>
        <dbReference type="SAM" id="MobiDB-lite"/>
    </source>
</evidence>
<dbReference type="EMBL" id="JACAZI010000021">
    <property type="protein sequence ID" value="KAF7337933.1"/>
    <property type="molecule type" value="Genomic_DNA"/>
</dbReference>
<reference evidence="2" key="1">
    <citation type="submission" date="2020-05" db="EMBL/GenBank/DDBJ databases">
        <title>Mycena genomes resolve the evolution of fungal bioluminescence.</title>
        <authorList>
            <person name="Tsai I.J."/>
        </authorList>
    </citation>
    <scope>NUCLEOTIDE SEQUENCE</scope>
    <source>
        <strain evidence="2">CCC161011</strain>
    </source>
</reference>
<organism evidence="2 3">
    <name type="scientific">Mycena venus</name>
    <dbReference type="NCBI Taxonomy" id="2733690"/>
    <lineage>
        <taxon>Eukaryota</taxon>
        <taxon>Fungi</taxon>
        <taxon>Dikarya</taxon>
        <taxon>Basidiomycota</taxon>
        <taxon>Agaricomycotina</taxon>
        <taxon>Agaricomycetes</taxon>
        <taxon>Agaricomycetidae</taxon>
        <taxon>Agaricales</taxon>
        <taxon>Marasmiineae</taxon>
        <taxon>Mycenaceae</taxon>
        <taxon>Mycena</taxon>
    </lineage>
</organism>
<proteinExistence type="predicted"/>
<keyword evidence="3" id="KW-1185">Reference proteome</keyword>
<protein>
    <submittedName>
        <fullName evidence="2">Uncharacterized protein</fullName>
    </submittedName>
</protein>
<dbReference type="Proteomes" id="UP000620124">
    <property type="component" value="Unassembled WGS sequence"/>
</dbReference>